<accession>A0A1H4MJZ5</accession>
<dbReference type="STRING" id="57704.SAMN04489793_0883"/>
<feature type="domain" description="N-acetyltransferase" evidence="1">
    <location>
        <begin position="7"/>
        <end position="93"/>
    </location>
</feature>
<protein>
    <recommendedName>
        <fullName evidence="1">N-acetyltransferase domain-containing protein</fullName>
    </recommendedName>
</protein>
<reference evidence="3" key="1">
    <citation type="submission" date="2016-10" db="EMBL/GenBank/DDBJ databases">
        <authorList>
            <person name="Varghese N."/>
            <person name="Submissions S."/>
        </authorList>
    </citation>
    <scope>NUCLEOTIDE SEQUENCE [LARGE SCALE GENOMIC DNA]</scope>
    <source>
        <strain evidence="3">DSM 44234</strain>
    </source>
</reference>
<evidence type="ECO:0000259" key="1">
    <source>
        <dbReference type="PROSITE" id="PS51729"/>
    </source>
</evidence>
<dbReference type="Pfam" id="PF14542">
    <property type="entry name" value="Acetyltransf_CG"/>
    <property type="match status" value="1"/>
</dbReference>
<evidence type="ECO:0000313" key="3">
    <source>
        <dbReference type="Proteomes" id="UP000182241"/>
    </source>
</evidence>
<evidence type="ECO:0000313" key="2">
    <source>
        <dbReference type="EMBL" id="SEB83028.1"/>
    </source>
</evidence>
<dbReference type="InterPro" id="IPR045057">
    <property type="entry name" value="Gcn5-rel_NAT"/>
</dbReference>
<proteinExistence type="predicted"/>
<dbReference type="AlphaFoldDB" id="A0A1H4MJZ5"/>
<dbReference type="EMBL" id="FNSA01000003">
    <property type="protein sequence ID" value="SEB83028.1"/>
    <property type="molecule type" value="Genomic_DNA"/>
</dbReference>
<sequence>MADVTVTHSPEQERYVLTVDGEQAGYLDYVDEVDVRLLTHTVVDAEYGGNGYAAVLTKAALDDVVASGTKARAVCSYVANYVTKHPEYASVVEVAADR</sequence>
<name>A0A1H4MJZ5_TSUTY</name>
<dbReference type="KEGG" id="tsm:ASU32_03330"/>
<dbReference type="RefSeq" id="WP_068740780.1">
    <property type="nucleotide sequence ID" value="NZ_CBDRGN010000004.1"/>
</dbReference>
<gene>
    <name evidence="2" type="ORF">SAMN04489793_0883</name>
</gene>
<organism evidence="2 3">
    <name type="scientific">Tsukamurella tyrosinosolvens</name>
    <dbReference type="NCBI Taxonomy" id="57704"/>
    <lineage>
        <taxon>Bacteria</taxon>
        <taxon>Bacillati</taxon>
        <taxon>Actinomycetota</taxon>
        <taxon>Actinomycetes</taxon>
        <taxon>Mycobacteriales</taxon>
        <taxon>Tsukamurellaceae</taxon>
        <taxon>Tsukamurella</taxon>
    </lineage>
</organism>
<dbReference type="SUPFAM" id="SSF55729">
    <property type="entry name" value="Acyl-CoA N-acyltransferases (Nat)"/>
    <property type="match status" value="1"/>
</dbReference>
<dbReference type="InterPro" id="IPR016181">
    <property type="entry name" value="Acyl_CoA_acyltransferase"/>
</dbReference>
<keyword evidence="3" id="KW-1185">Reference proteome</keyword>
<dbReference type="OrthoDB" id="5405911at2"/>
<dbReference type="PROSITE" id="PS51729">
    <property type="entry name" value="GNAT_YJDJ"/>
    <property type="match status" value="1"/>
</dbReference>
<dbReference type="Proteomes" id="UP000182241">
    <property type="component" value="Unassembled WGS sequence"/>
</dbReference>
<dbReference type="Gene3D" id="3.40.630.30">
    <property type="match status" value="1"/>
</dbReference>
<dbReference type="InterPro" id="IPR031165">
    <property type="entry name" value="GNAT_YJDJ"/>
</dbReference>
<dbReference type="PANTHER" id="PTHR31435:SF10">
    <property type="entry name" value="BSR4717 PROTEIN"/>
    <property type="match status" value="1"/>
</dbReference>
<dbReference type="PANTHER" id="PTHR31435">
    <property type="entry name" value="PROTEIN NATD1"/>
    <property type="match status" value="1"/>
</dbReference>